<name>A0A2U2B6Q8_9BACT</name>
<dbReference type="EMBL" id="QEWP01000011">
    <property type="protein sequence ID" value="PWD98723.1"/>
    <property type="molecule type" value="Genomic_DNA"/>
</dbReference>
<proteinExistence type="predicted"/>
<sequence>MLESILIHKLRNSEFVQFFNVIVRIIKTKDPEKLQNLEICNQIEEKTALASSMYKTKRGSDITPQLEKADERRDNAIGGFNLVLEGLTLHYDNAVRTSAEFLLNKIRIFGGGIGRMNYQSETSTLASIVRKLTGTTEAVEALEKTGLTDWLAELDAANKEFENLHFARLNANAESPDVKFEEVRKELIELYRFLTNYLEMSAKISSDTVFEKTIDAINELAEEYNQLILVRTNDDDNEEEVNDAENSIENN</sequence>
<dbReference type="InterPro" id="IPR046228">
    <property type="entry name" value="DUF6261"/>
</dbReference>
<evidence type="ECO:0000313" key="2">
    <source>
        <dbReference type="Proteomes" id="UP000244956"/>
    </source>
</evidence>
<gene>
    <name evidence="1" type="ORF">DDZ16_13360</name>
</gene>
<accession>A0A2U2B6Q8</accession>
<dbReference type="Proteomes" id="UP000244956">
    <property type="component" value="Unassembled WGS sequence"/>
</dbReference>
<dbReference type="OrthoDB" id="1150508at2"/>
<reference evidence="1 2" key="1">
    <citation type="submission" date="2018-05" db="EMBL/GenBank/DDBJ databases">
        <title>Marinilabilia rubrum sp. nov., isolated from saltern sediment.</title>
        <authorList>
            <person name="Zhang R."/>
        </authorList>
    </citation>
    <scope>NUCLEOTIDE SEQUENCE [LARGE SCALE GENOMIC DNA]</scope>
    <source>
        <strain evidence="1 2">WTE16</strain>
    </source>
</reference>
<protein>
    <submittedName>
        <fullName evidence="1">Uncharacterized protein</fullName>
    </submittedName>
</protein>
<dbReference type="AlphaFoldDB" id="A0A2U2B6Q8"/>
<organism evidence="1 2">
    <name type="scientific">Marinilabilia rubra</name>
    <dbReference type="NCBI Taxonomy" id="2162893"/>
    <lineage>
        <taxon>Bacteria</taxon>
        <taxon>Pseudomonadati</taxon>
        <taxon>Bacteroidota</taxon>
        <taxon>Bacteroidia</taxon>
        <taxon>Marinilabiliales</taxon>
        <taxon>Marinilabiliaceae</taxon>
        <taxon>Marinilabilia</taxon>
    </lineage>
</organism>
<comment type="caution">
    <text evidence="1">The sequence shown here is derived from an EMBL/GenBank/DDBJ whole genome shotgun (WGS) entry which is preliminary data.</text>
</comment>
<dbReference type="Pfam" id="PF19775">
    <property type="entry name" value="DUF6261"/>
    <property type="match status" value="1"/>
</dbReference>
<dbReference type="RefSeq" id="WP_109264985.1">
    <property type="nucleotide sequence ID" value="NZ_QEWP01000011.1"/>
</dbReference>
<keyword evidence="2" id="KW-1185">Reference proteome</keyword>
<evidence type="ECO:0000313" key="1">
    <source>
        <dbReference type="EMBL" id="PWD98723.1"/>
    </source>
</evidence>